<reference evidence="2" key="2">
    <citation type="submission" date="2020-09" db="EMBL/GenBank/DDBJ databases">
        <authorList>
            <person name="Sun Q."/>
            <person name="Zhou Y."/>
        </authorList>
    </citation>
    <scope>NUCLEOTIDE SEQUENCE</scope>
    <source>
        <strain evidence="2">CGMCC 1.10998</strain>
    </source>
</reference>
<gene>
    <name evidence="2" type="ORF">GCM10011396_55690</name>
</gene>
<accession>A0A916V1N6</accession>
<feature type="transmembrane region" description="Helical" evidence="1">
    <location>
        <begin position="66"/>
        <end position="85"/>
    </location>
</feature>
<keyword evidence="1" id="KW-1133">Transmembrane helix</keyword>
<keyword evidence="1" id="KW-0472">Membrane</keyword>
<evidence type="ECO:0000256" key="1">
    <source>
        <dbReference type="SAM" id="Phobius"/>
    </source>
</evidence>
<dbReference type="Proteomes" id="UP000637423">
    <property type="component" value="Unassembled WGS sequence"/>
</dbReference>
<keyword evidence="1" id="KW-0812">Transmembrane</keyword>
<comment type="caution">
    <text evidence="2">The sequence shown here is derived from an EMBL/GenBank/DDBJ whole genome shotgun (WGS) entry which is preliminary data.</text>
</comment>
<dbReference type="AlphaFoldDB" id="A0A916V1N6"/>
<evidence type="ECO:0000313" key="2">
    <source>
        <dbReference type="EMBL" id="GGD00961.1"/>
    </source>
</evidence>
<sequence>MNDDKPDKQADALDVGFDALRQQMQEMQAPADLEGRLLAAFNTVQAQRVPSVPSPLRAWYQRSRHWISSTCAIAGTAALVVTMMISPVRTPMEATSAVRQMLNDETGTPFIAIASLERIEGEPAPRLVDADVPGSWLASLGLPVAPEMADEPVHAQMLLSESGQPLAMRLAPH</sequence>
<dbReference type="RefSeq" id="WP_188569441.1">
    <property type="nucleotide sequence ID" value="NZ_BMED01000009.1"/>
</dbReference>
<proteinExistence type="predicted"/>
<reference evidence="2" key="1">
    <citation type="journal article" date="2014" name="Int. J. Syst. Evol. Microbiol.">
        <title>Complete genome sequence of Corynebacterium casei LMG S-19264T (=DSM 44701T), isolated from a smear-ripened cheese.</title>
        <authorList>
            <consortium name="US DOE Joint Genome Institute (JGI-PGF)"/>
            <person name="Walter F."/>
            <person name="Albersmeier A."/>
            <person name="Kalinowski J."/>
            <person name="Ruckert C."/>
        </authorList>
    </citation>
    <scope>NUCLEOTIDE SEQUENCE</scope>
    <source>
        <strain evidence="2">CGMCC 1.10998</strain>
    </source>
</reference>
<organism evidence="2 3">
    <name type="scientific">Undibacterium terreum</name>
    <dbReference type="NCBI Taxonomy" id="1224302"/>
    <lineage>
        <taxon>Bacteria</taxon>
        <taxon>Pseudomonadati</taxon>
        <taxon>Pseudomonadota</taxon>
        <taxon>Betaproteobacteria</taxon>
        <taxon>Burkholderiales</taxon>
        <taxon>Oxalobacteraceae</taxon>
        <taxon>Undibacterium</taxon>
    </lineage>
</organism>
<name>A0A916V1N6_9BURK</name>
<evidence type="ECO:0000313" key="3">
    <source>
        <dbReference type="Proteomes" id="UP000637423"/>
    </source>
</evidence>
<protein>
    <submittedName>
        <fullName evidence="2">Uncharacterized protein</fullName>
    </submittedName>
</protein>
<dbReference type="EMBL" id="BMED01000009">
    <property type="protein sequence ID" value="GGD00961.1"/>
    <property type="molecule type" value="Genomic_DNA"/>
</dbReference>
<keyword evidence="3" id="KW-1185">Reference proteome</keyword>